<dbReference type="RefSeq" id="WP_013073413.1">
    <property type="nucleotide sequence ID" value="NZ_BMWR01000016.1"/>
</dbReference>
<proteinExistence type="predicted"/>
<name>A0A0Q9ZGS2_9FLAO</name>
<dbReference type="InterPro" id="IPR053717">
    <property type="entry name" value="MerB_lyase_sf"/>
</dbReference>
<reference evidence="1" key="1">
    <citation type="submission" date="2015-10" db="EMBL/GenBank/DDBJ databases">
        <title>Draft genome sequence of Salegentibacter mishustinae KCTC 12263.</title>
        <authorList>
            <person name="Lin W."/>
            <person name="Zheng Q."/>
        </authorList>
    </citation>
    <scope>NUCLEOTIDE SEQUENCE [LARGE SCALE GENOMIC DNA]</scope>
    <source>
        <strain evidence="1">KCTC 12263</strain>
    </source>
</reference>
<dbReference type="Proteomes" id="UP000051643">
    <property type="component" value="Unassembled WGS sequence"/>
</dbReference>
<dbReference type="Gene3D" id="3.30.450.410">
    <property type="match status" value="1"/>
</dbReference>
<accession>A0A0Q9ZGS2</accession>
<keyword evidence="2" id="KW-1185">Reference proteome</keyword>
<evidence type="ECO:0008006" key="3">
    <source>
        <dbReference type="Google" id="ProtNLM"/>
    </source>
</evidence>
<sequence>MKKQEIIFDGHQFVNGFEKMLKEMNLPNSDKVYWELLKGRPLPRGRFSEVMDVPIDKAHQIIQQYGEVNKEGEIVGYLGLSLNKTVHQLNFDNKTLYAWCAMDSILLPRYLMHRWEIISIDPITDIPVKLSISDNLLEWTRPVPLFISWVEKADSCDIKSSFCRHSFFFGSEDAANKWLEKNPLGKISKVEDFFSNSSGFKCC</sequence>
<organism evidence="1 2">
    <name type="scientific">Salegentibacter mishustinae</name>
    <dbReference type="NCBI Taxonomy" id="270918"/>
    <lineage>
        <taxon>Bacteria</taxon>
        <taxon>Pseudomonadati</taxon>
        <taxon>Bacteroidota</taxon>
        <taxon>Flavobacteriia</taxon>
        <taxon>Flavobacteriales</taxon>
        <taxon>Flavobacteriaceae</taxon>
        <taxon>Salegentibacter</taxon>
    </lineage>
</organism>
<dbReference type="InterPro" id="IPR004927">
    <property type="entry name" value="MerB"/>
</dbReference>
<evidence type="ECO:0000313" key="1">
    <source>
        <dbReference type="EMBL" id="KRG28842.1"/>
    </source>
</evidence>
<dbReference type="STRING" id="270918.APR42_16680"/>
<evidence type="ECO:0000313" key="2">
    <source>
        <dbReference type="Proteomes" id="UP000051643"/>
    </source>
</evidence>
<dbReference type="SUPFAM" id="SSF160387">
    <property type="entry name" value="NosL/MerB-like"/>
    <property type="match status" value="1"/>
</dbReference>
<gene>
    <name evidence="1" type="ORF">APR42_16680</name>
</gene>
<dbReference type="GO" id="GO:0018836">
    <property type="term" value="F:alkylmercury lyase activity"/>
    <property type="evidence" value="ECO:0007669"/>
    <property type="project" value="InterPro"/>
</dbReference>
<dbReference type="AlphaFoldDB" id="A0A0Q9ZGS2"/>
<dbReference type="Pfam" id="PF03243">
    <property type="entry name" value="MerB"/>
    <property type="match status" value="1"/>
</dbReference>
<dbReference type="OrthoDB" id="7185309at2"/>
<protein>
    <recommendedName>
        <fullName evidence="3">Alkylmercury lyase</fullName>
    </recommendedName>
</protein>
<comment type="caution">
    <text evidence="1">The sequence shown here is derived from an EMBL/GenBank/DDBJ whole genome shotgun (WGS) entry which is preliminary data.</text>
</comment>
<dbReference type="EMBL" id="LKTP01000015">
    <property type="protein sequence ID" value="KRG28842.1"/>
    <property type="molecule type" value="Genomic_DNA"/>
</dbReference>
<dbReference type="PRINTS" id="PR01699">
    <property type="entry name" value="ORGNOHGLYASE"/>
</dbReference>